<evidence type="ECO:0000313" key="2">
    <source>
        <dbReference type="EMBL" id="KAK9757398.1"/>
    </source>
</evidence>
<dbReference type="Proteomes" id="UP001443914">
    <property type="component" value="Unassembled WGS sequence"/>
</dbReference>
<dbReference type="AlphaFoldDB" id="A0AAW1NJ34"/>
<reference evidence="2" key="1">
    <citation type="submission" date="2024-03" db="EMBL/GenBank/DDBJ databases">
        <title>WGS assembly of Saponaria officinalis var. Norfolk2.</title>
        <authorList>
            <person name="Jenkins J."/>
            <person name="Shu S."/>
            <person name="Grimwood J."/>
            <person name="Barry K."/>
            <person name="Goodstein D."/>
            <person name="Schmutz J."/>
            <person name="Leebens-Mack J."/>
            <person name="Osbourn A."/>
        </authorList>
    </citation>
    <scope>NUCLEOTIDE SEQUENCE [LARGE SCALE GENOMIC DNA]</scope>
    <source>
        <strain evidence="2">JIC</strain>
    </source>
</reference>
<gene>
    <name evidence="2" type="ORF">RND81_01G159800</name>
</gene>
<proteinExistence type="predicted"/>
<evidence type="ECO:0000313" key="3">
    <source>
        <dbReference type="Proteomes" id="UP001443914"/>
    </source>
</evidence>
<keyword evidence="3" id="KW-1185">Reference proteome</keyword>
<evidence type="ECO:0000256" key="1">
    <source>
        <dbReference type="SAM" id="MobiDB-lite"/>
    </source>
</evidence>
<feature type="region of interest" description="Disordered" evidence="1">
    <location>
        <begin position="179"/>
        <end position="199"/>
    </location>
</feature>
<organism evidence="2 3">
    <name type="scientific">Saponaria officinalis</name>
    <name type="common">Common soapwort</name>
    <name type="synonym">Lychnis saponaria</name>
    <dbReference type="NCBI Taxonomy" id="3572"/>
    <lineage>
        <taxon>Eukaryota</taxon>
        <taxon>Viridiplantae</taxon>
        <taxon>Streptophyta</taxon>
        <taxon>Embryophyta</taxon>
        <taxon>Tracheophyta</taxon>
        <taxon>Spermatophyta</taxon>
        <taxon>Magnoliopsida</taxon>
        <taxon>eudicotyledons</taxon>
        <taxon>Gunneridae</taxon>
        <taxon>Pentapetalae</taxon>
        <taxon>Caryophyllales</taxon>
        <taxon>Caryophyllaceae</taxon>
        <taxon>Caryophylleae</taxon>
        <taxon>Saponaria</taxon>
    </lineage>
</organism>
<sequence>MITWHEKNSTQPNVMNLNITMSTSTSHTTTLATEAMFLIHKRTQQRHSAMSTSTTPTQVTATQQLQAYINVTTIHQSNDLNNIPHLSGTHNHGNINHVALSTPTDNTPQQHLHFTTTTTTMTTTIMITTLCNNTPTIPKLVATSIHYIKHIVSLVSYLNHDINGDNEQDNQPHTYTLTRHHHTQAHTPKTCSTNRTISA</sequence>
<feature type="compositionally biased region" description="Polar residues" evidence="1">
    <location>
        <begin position="185"/>
        <end position="199"/>
    </location>
</feature>
<name>A0AAW1NJ34_SAPOF</name>
<accession>A0AAW1NJ34</accession>
<comment type="caution">
    <text evidence="2">The sequence shown here is derived from an EMBL/GenBank/DDBJ whole genome shotgun (WGS) entry which is preliminary data.</text>
</comment>
<dbReference type="EMBL" id="JBDFQZ010000001">
    <property type="protein sequence ID" value="KAK9757398.1"/>
    <property type="molecule type" value="Genomic_DNA"/>
</dbReference>
<protein>
    <submittedName>
        <fullName evidence="2">Uncharacterized protein</fullName>
    </submittedName>
</protein>